<dbReference type="RefSeq" id="WP_062152665.1">
    <property type="nucleotide sequence ID" value="NZ_CP012373.2"/>
</dbReference>
<dbReference type="STRING" id="288004.AL038_10670"/>
<keyword evidence="2" id="KW-1185">Reference proteome</keyword>
<name>A0A2N9YGM3_9GAMM</name>
<sequence length="70" mass="8089">MKHRYSPARQLTNQRLSQQNRLRQWWMMSSNQSKDSIATSNQARPAVAIFHAENTDATLNEPAQLLTPHD</sequence>
<organism evidence="1 2">
    <name type="scientific">Beggiatoa leptomitoformis</name>
    <dbReference type="NCBI Taxonomy" id="288004"/>
    <lineage>
        <taxon>Bacteria</taxon>
        <taxon>Pseudomonadati</taxon>
        <taxon>Pseudomonadota</taxon>
        <taxon>Gammaproteobacteria</taxon>
        <taxon>Thiotrichales</taxon>
        <taxon>Thiotrichaceae</taxon>
        <taxon>Beggiatoa</taxon>
    </lineage>
</organism>
<protein>
    <submittedName>
        <fullName evidence="1">Uncharacterized protein</fullName>
    </submittedName>
</protein>
<dbReference type="KEGG" id="blep:AL038_10670"/>
<dbReference type="EMBL" id="CP018889">
    <property type="protein sequence ID" value="AUI69623.1"/>
    <property type="molecule type" value="Genomic_DNA"/>
</dbReference>
<proteinExistence type="predicted"/>
<dbReference type="AlphaFoldDB" id="A0A2N9YGM3"/>
<dbReference type="Proteomes" id="UP000234271">
    <property type="component" value="Chromosome"/>
</dbReference>
<reference evidence="2" key="1">
    <citation type="submission" date="2016-12" db="EMBL/GenBank/DDBJ databases">
        <title>Complete Genome Sequence of Beggiatoa leptomitiformis D-401.</title>
        <authorList>
            <person name="Fomenkov A."/>
            <person name="Vincze T."/>
            <person name="Grabovich M."/>
            <person name="Anton B.P."/>
            <person name="Dubinina G."/>
            <person name="Orlova M."/>
            <person name="Belousova E."/>
            <person name="Roberts R.J."/>
        </authorList>
    </citation>
    <scope>NUCLEOTIDE SEQUENCE [LARGE SCALE GENOMIC DNA]</scope>
    <source>
        <strain evidence="2">D-401</strain>
    </source>
</reference>
<accession>A0A2N9YGM3</accession>
<evidence type="ECO:0000313" key="1">
    <source>
        <dbReference type="EMBL" id="AUI69623.1"/>
    </source>
</evidence>
<gene>
    <name evidence="1" type="ORF">BLE401_13600</name>
</gene>
<evidence type="ECO:0000313" key="2">
    <source>
        <dbReference type="Proteomes" id="UP000234271"/>
    </source>
</evidence>